<dbReference type="PANTHER" id="PTHR48250:SF3">
    <property type="entry name" value="CUTINASE 1-RELATED"/>
    <property type="match status" value="1"/>
</dbReference>
<comment type="subcellular location">
    <subcellularLocation>
        <location evidence="1">Secreted</location>
    </subcellularLocation>
</comment>
<comment type="caution">
    <text evidence="11">The sequence shown here is derived from an EMBL/GenBank/DDBJ whole genome shotgun (WGS) entry which is preliminary data.</text>
</comment>
<comment type="similarity">
    <text evidence="2">Belongs to the cutinase family.</text>
</comment>
<proteinExistence type="inferred from homology"/>
<evidence type="ECO:0000256" key="8">
    <source>
        <dbReference type="ARBA" id="ARBA00023157"/>
    </source>
</evidence>
<feature type="chain" id="PRO_5045874216" description="cutinase" evidence="10">
    <location>
        <begin position="22"/>
        <end position="224"/>
    </location>
</feature>
<keyword evidence="8" id="KW-1015">Disulfide bond</keyword>
<comment type="catalytic activity">
    <reaction evidence="9">
        <text>cutin + H2O = cutin monomers.</text>
        <dbReference type="EC" id="3.1.1.74"/>
    </reaction>
</comment>
<dbReference type="SUPFAM" id="SSF53474">
    <property type="entry name" value="alpha/beta-Hydrolases"/>
    <property type="match status" value="1"/>
</dbReference>
<evidence type="ECO:0000256" key="10">
    <source>
        <dbReference type="SAM" id="SignalP"/>
    </source>
</evidence>
<keyword evidence="6 10" id="KW-0732">Signal</keyword>
<name>A0ABR4BT49_9HELO</name>
<dbReference type="Proteomes" id="UP001595075">
    <property type="component" value="Unassembled WGS sequence"/>
</dbReference>
<keyword evidence="5" id="KW-0964">Secreted</keyword>
<accession>A0ABR4BT49</accession>
<dbReference type="EC" id="3.1.1.74" evidence="3"/>
<dbReference type="InterPro" id="IPR011150">
    <property type="entry name" value="Cutinase_monf"/>
</dbReference>
<dbReference type="PRINTS" id="PR00129">
    <property type="entry name" value="CUTINASE"/>
</dbReference>
<evidence type="ECO:0000256" key="7">
    <source>
        <dbReference type="ARBA" id="ARBA00022801"/>
    </source>
</evidence>
<evidence type="ECO:0000313" key="12">
    <source>
        <dbReference type="Proteomes" id="UP001595075"/>
    </source>
</evidence>
<evidence type="ECO:0000256" key="2">
    <source>
        <dbReference type="ARBA" id="ARBA00007534"/>
    </source>
</evidence>
<keyword evidence="7" id="KW-0378">Hydrolase</keyword>
<keyword evidence="4" id="KW-0719">Serine esterase</keyword>
<dbReference type="SMART" id="SM01110">
    <property type="entry name" value="Cutinase"/>
    <property type="match status" value="1"/>
</dbReference>
<organism evidence="11 12">
    <name type="scientific">Oculimacula yallundae</name>
    <dbReference type="NCBI Taxonomy" id="86028"/>
    <lineage>
        <taxon>Eukaryota</taxon>
        <taxon>Fungi</taxon>
        <taxon>Dikarya</taxon>
        <taxon>Ascomycota</taxon>
        <taxon>Pezizomycotina</taxon>
        <taxon>Leotiomycetes</taxon>
        <taxon>Helotiales</taxon>
        <taxon>Ploettnerulaceae</taxon>
        <taxon>Oculimacula</taxon>
    </lineage>
</organism>
<evidence type="ECO:0000256" key="1">
    <source>
        <dbReference type="ARBA" id="ARBA00004613"/>
    </source>
</evidence>
<reference evidence="11 12" key="1">
    <citation type="journal article" date="2024" name="Commun. Biol.">
        <title>Comparative genomic analysis of thermophilic fungi reveals convergent evolutionary adaptations and gene losses.</title>
        <authorList>
            <person name="Steindorff A.S."/>
            <person name="Aguilar-Pontes M.V."/>
            <person name="Robinson A.J."/>
            <person name="Andreopoulos B."/>
            <person name="LaButti K."/>
            <person name="Kuo A."/>
            <person name="Mondo S."/>
            <person name="Riley R."/>
            <person name="Otillar R."/>
            <person name="Haridas S."/>
            <person name="Lipzen A."/>
            <person name="Grimwood J."/>
            <person name="Schmutz J."/>
            <person name="Clum A."/>
            <person name="Reid I.D."/>
            <person name="Moisan M.C."/>
            <person name="Butler G."/>
            <person name="Nguyen T.T.M."/>
            <person name="Dewar K."/>
            <person name="Conant G."/>
            <person name="Drula E."/>
            <person name="Henrissat B."/>
            <person name="Hansel C."/>
            <person name="Singer S."/>
            <person name="Hutchinson M.I."/>
            <person name="de Vries R.P."/>
            <person name="Natvig D.O."/>
            <person name="Powell A.J."/>
            <person name="Tsang A."/>
            <person name="Grigoriev I.V."/>
        </authorList>
    </citation>
    <scope>NUCLEOTIDE SEQUENCE [LARGE SCALE GENOMIC DNA]</scope>
    <source>
        <strain evidence="11 12">CBS 494.80</strain>
    </source>
</reference>
<protein>
    <recommendedName>
        <fullName evidence="3">cutinase</fullName>
        <ecNumber evidence="3">3.1.1.74</ecNumber>
    </recommendedName>
</protein>
<evidence type="ECO:0000256" key="9">
    <source>
        <dbReference type="ARBA" id="ARBA00034045"/>
    </source>
</evidence>
<evidence type="ECO:0000313" key="11">
    <source>
        <dbReference type="EMBL" id="KAL2059843.1"/>
    </source>
</evidence>
<evidence type="ECO:0000256" key="6">
    <source>
        <dbReference type="ARBA" id="ARBA00022729"/>
    </source>
</evidence>
<dbReference type="InterPro" id="IPR029058">
    <property type="entry name" value="AB_hydrolase_fold"/>
</dbReference>
<evidence type="ECO:0000256" key="5">
    <source>
        <dbReference type="ARBA" id="ARBA00022525"/>
    </source>
</evidence>
<dbReference type="InterPro" id="IPR000675">
    <property type="entry name" value="Cutinase/axe"/>
</dbReference>
<evidence type="ECO:0000256" key="4">
    <source>
        <dbReference type="ARBA" id="ARBA00022487"/>
    </source>
</evidence>
<dbReference type="Pfam" id="PF01083">
    <property type="entry name" value="Cutinase"/>
    <property type="match status" value="1"/>
</dbReference>
<sequence>MSNSILFTVMTVLASLTMSAASPLTTSRPCTNVNVTTVEHEYTLGGCKPVIFFYARGTTETLNMGDAVYSPGPPTAQGLKDRLGCKRLAVEGIDYAALRDTNFLPGGADPVEALAMKALLIDAATKCPKSNLIVGAYSQGAALTHRAIETLPYEVMEKIKGVVLYGDTRNLQDQGRIPNFPVAKTLIICNEGDVICAGNLTITRPHIAYVPRVPEAVNFLLSKV</sequence>
<keyword evidence="12" id="KW-1185">Reference proteome</keyword>
<gene>
    <name evidence="11" type="ORF">VTL71DRAFT_9998</name>
</gene>
<dbReference type="Gene3D" id="3.40.50.1820">
    <property type="entry name" value="alpha/beta hydrolase"/>
    <property type="match status" value="1"/>
</dbReference>
<feature type="signal peptide" evidence="10">
    <location>
        <begin position="1"/>
        <end position="21"/>
    </location>
</feature>
<dbReference type="EMBL" id="JAZHXI010000025">
    <property type="protein sequence ID" value="KAL2059843.1"/>
    <property type="molecule type" value="Genomic_DNA"/>
</dbReference>
<dbReference type="PANTHER" id="PTHR48250">
    <property type="entry name" value="CUTINASE 2-RELATED"/>
    <property type="match status" value="1"/>
</dbReference>
<evidence type="ECO:0000256" key="3">
    <source>
        <dbReference type="ARBA" id="ARBA00013095"/>
    </source>
</evidence>